<reference evidence="2 3" key="1">
    <citation type="journal article" date="2019" name="Sci. Rep.">
        <title>Orb-weaving spider Araneus ventricosus genome elucidates the spidroin gene catalogue.</title>
        <authorList>
            <person name="Kono N."/>
            <person name="Nakamura H."/>
            <person name="Ohtoshi R."/>
            <person name="Moran D.A.P."/>
            <person name="Shinohara A."/>
            <person name="Yoshida Y."/>
            <person name="Fujiwara M."/>
            <person name="Mori M."/>
            <person name="Tomita M."/>
            <person name="Arakawa K."/>
        </authorList>
    </citation>
    <scope>NUCLEOTIDE SEQUENCE [LARGE SCALE GENOMIC DNA]</scope>
</reference>
<dbReference type="GO" id="GO:0006313">
    <property type="term" value="P:DNA transposition"/>
    <property type="evidence" value="ECO:0007669"/>
    <property type="project" value="InterPro"/>
</dbReference>
<keyword evidence="3" id="KW-1185">Reference proteome</keyword>
<dbReference type="Proteomes" id="UP000499080">
    <property type="component" value="Unassembled WGS sequence"/>
</dbReference>
<gene>
    <name evidence="2" type="ORF">AVEN_138416_1</name>
</gene>
<dbReference type="GO" id="GO:0015074">
    <property type="term" value="P:DNA integration"/>
    <property type="evidence" value="ECO:0007669"/>
    <property type="project" value="InterPro"/>
</dbReference>
<organism evidence="2 3">
    <name type="scientific">Araneus ventricosus</name>
    <name type="common">Orbweaver spider</name>
    <name type="synonym">Epeira ventricosa</name>
    <dbReference type="NCBI Taxonomy" id="182803"/>
    <lineage>
        <taxon>Eukaryota</taxon>
        <taxon>Metazoa</taxon>
        <taxon>Ecdysozoa</taxon>
        <taxon>Arthropoda</taxon>
        <taxon>Chelicerata</taxon>
        <taxon>Arachnida</taxon>
        <taxon>Araneae</taxon>
        <taxon>Araneomorphae</taxon>
        <taxon>Entelegynae</taxon>
        <taxon>Araneoidea</taxon>
        <taxon>Araneidae</taxon>
        <taxon>Araneus</taxon>
    </lineage>
</organism>
<comment type="caution">
    <text evidence="2">The sequence shown here is derived from an EMBL/GenBank/DDBJ whole genome shotgun (WGS) entry which is preliminary data.</text>
</comment>
<dbReference type="Pfam" id="PF01498">
    <property type="entry name" value="HTH_Tnp_Tc3_2"/>
    <property type="match status" value="1"/>
</dbReference>
<protein>
    <recommendedName>
        <fullName evidence="1">Transposase Tc1-like domain-containing protein</fullName>
    </recommendedName>
</protein>
<feature type="domain" description="Transposase Tc1-like" evidence="1">
    <location>
        <begin position="41"/>
        <end position="107"/>
    </location>
</feature>
<evidence type="ECO:0000313" key="2">
    <source>
        <dbReference type="EMBL" id="GBM60045.1"/>
    </source>
</evidence>
<accession>A0A4Y2H4U5</accession>
<sequence length="108" mass="12493">MTQSTVCSIIKRFTTTGNGRRGKAPGRKLTSTDRDVLIFRRYIRKKRHIAVSDLVTWERQSLGKTISEASTSRYIERCGYAFYKARRKPFLTPSNKRRRVALAKSHLS</sequence>
<evidence type="ECO:0000313" key="3">
    <source>
        <dbReference type="Proteomes" id="UP000499080"/>
    </source>
</evidence>
<dbReference type="EMBL" id="BGPR01101565">
    <property type="protein sequence ID" value="GBM60045.1"/>
    <property type="molecule type" value="Genomic_DNA"/>
</dbReference>
<proteinExistence type="predicted"/>
<dbReference type="InterPro" id="IPR002492">
    <property type="entry name" value="Transposase_Tc1-like"/>
</dbReference>
<dbReference type="AlphaFoldDB" id="A0A4Y2H4U5"/>
<name>A0A4Y2H4U5_ARAVE</name>
<evidence type="ECO:0000259" key="1">
    <source>
        <dbReference type="Pfam" id="PF01498"/>
    </source>
</evidence>
<dbReference type="GO" id="GO:0003677">
    <property type="term" value="F:DNA binding"/>
    <property type="evidence" value="ECO:0007669"/>
    <property type="project" value="InterPro"/>
</dbReference>